<keyword evidence="9" id="KW-0472">Membrane</keyword>
<dbReference type="Pfam" id="PF00560">
    <property type="entry name" value="LRR_1"/>
    <property type="match status" value="2"/>
</dbReference>
<sequence>MFLLNLSNNNFSQKVPKEIVRITHLSLVDLIHNLLDGEIPAQLASLLDLSNLNLSHNGLYGRIPQELESLTSLQDAVLSYNDLEGPIPNNKAFNDASLEGNKGFCRNVTGFQPCRRPSSWVKKHSMAKGCKLILITVLPIMGALVPLCAFTGALLMCGQRRRVRDVERRHDGLLSISTLDGKALYGNILNVGSIPIPTC</sequence>
<keyword evidence="3" id="KW-0808">Transferase</keyword>
<dbReference type="EMBL" id="JACEIK010000378">
    <property type="protein sequence ID" value="MCD7455930.1"/>
    <property type="molecule type" value="Genomic_DNA"/>
</dbReference>
<organism evidence="10 11">
    <name type="scientific">Datura stramonium</name>
    <name type="common">Jimsonweed</name>
    <name type="synonym">Common thornapple</name>
    <dbReference type="NCBI Taxonomy" id="4076"/>
    <lineage>
        <taxon>Eukaryota</taxon>
        <taxon>Viridiplantae</taxon>
        <taxon>Streptophyta</taxon>
        <taxon>Embryophyta</taxon>
        <taxon>Tracheophyta</taxon>
        <taxon>Spermatophyta</taxon>
        <taxon>Magnoliopsida</taxon>
        <taxon>eudicotyledons</taxon>
        <taxon>Gunneridae</taxon>
        <taxon>Pentapetalae</taxon>
        <taxon>asterids</taxon>
        <taxon>lamiids</taxon>
        <taxon>Solanales</taxon>
        <taxon>Solanaceae</taxon>
        <taxon>Solanoideae</taxon>
        <taxon>Datureae</taxon>
        <taxon>Datura</taxon>
    </lineage>
</organism>
<dbReference type="Gene3D" id="3.80.10.10">
    <property type="entry name" value="Ribonuclease Inhibitor"/>
    <property type="match status" value="1"/>
</dbReference>
<evidence type="ECO:0000256" key="2">
    <source>
        <dbReference type="ARBA" id="ARBA00022527"/>
    </source>
</evidence>
<dbReference type="SUPFAM" id="SSF52058">
    <property type="entry name" value="L domain-like"/>
    <property type="match status" value="1"/>
</dbReference>
<evidence type="ECO:0000256" key="3">
    <source>
        <dbReference type="ARBA" id="ARBA00022679"/>
    </source>
</evidence>
<reference evidence="10 11" key="1">
    <citation type="journal article" date="2021" name="BMC Genomics">
        <title>Datura genome reveals duplications of psychoactive alkaloid biosynthetic genes and high mutation rate following tissue culture.</title>
        <authorList>
            <person name="Rajewski A."/>
            <person name="Carter-House D."/>
            <person name="Stajich J."/>
            <person name="Litt A."/>
        </authorList>
    </citation>
    <scope>NUCLEOTIDE SEQUENCE [LARGE SCALE GENOMIC DNA]</scope>
    <source>
        <strain evidence="10">AR-01</strain>
    </source>
</reference>
<dbReference type="InterPro" id="IPR032675">
    <property type="entry name" value="LRR_dom_sf"/>
</dbReference>
<evidence type="ECO:0000313" key="10">
    <source>
        <dbReference type="EMBL" id="MCD7455930.1"/>
    </source>
</evidence>
<keyword evidence="9" id="KW-0812">Transmembrane</keyword>
<keyword evidence="11" id="KW-1185">Reference proteome</keyword>
<feature type="transmembrane region" description="Helical" evidence="9">
    <location>
        <begin position="132"/>
        <end position="156"/>
    </location>
</feature>
<evidence type="ECO:0000256" key="5">
    <source>
        <dbReference type="ARBA" id="ARBA00022777"/>
    </source>
</evidence>
<dbReference type="PANTHER" id="PTHR48005">
    <property type="entry name" value="LEUCINE RICH REPEAT KINASE 2"/>
    <property type="match status" value="1"/>
</dbReference>
<name>A0ABS8SAQ6_DATST</name>
<evidence type="ECO:0000256" key="8">
    <source>
        <dbReference type="ARBA" id="ARBA00048679"/>
    </source>
</evidence>
<gene>
    <name evidence="10" type="ORF">HAX54_030217</name>
</gene>
<comment type="catalytic activity">
    <reaction evidence="7">
        <text>L-threonyl-[protein] + ATP = O-phospho-L-threonyl-[protein] + ADP + H(+)</text>
        <dbReference type="Rhea" id="RHEA:46608"/>
        <dbReference type="Rhea" id="RHEA-COMP:11060"/>
        <dbReference type="Rhea" id="RHEA-COMP:11605"/>
        <dbReference type="ChEBI" id="CHEBI:15378"/>
        <dbReference type="ChEBI" id="CHEBI:30013"/>
        <dbReference type="ChEBI" id="CHEBI:30616"/>
        <dbReference type="ChEBI" id="CHEBI:61977"/>
        <dbReference type="ChEBI" id="CHEBI:456216"/>
        <dbReference type="EC" id="2.7.11.1"/>
    </reaction>
</comment>
<protein>
    <recommendedName>
        <fullName evidence="1">non-specific serine/threonine protein kinase</fullName>
        <ecNumber evidence="1">2.7.11.1</ecNumber>
    </recommendedName>
</protein>
<proteinExistence type="predicted"/>
<keyword evidence="9" id="KW-1133">Transmembrane helix</keyword>
<evidence type="ECO:0000256" key="7">
    <source>
        <dbReference type="ARBA" id="ARBA00047899"/>
    </source>
</evidence>
<dbReference type="Proteomes" id="UP000823775">
    <property type="component" value="Unassembled WGS sequence"/>
</dbReference>
<keyword evidence="2" id="KW-0723">Serine/threonine-protein kinase</keyword>
<keyword evidence="6" id="KW-0067">ATP-binding</keyword>
<dbReference type="InterPro" id="IPR051420">
    <property type="entry name" value="Ser_Thr_Kinases_DiverseReg"/>
</dbReference>
<keyword evidence="5" id="KW-0418">Kinase</keyword>
<keyword evidence="4" id="KW-0547">Nucleotide-binding</keyword>
<accession>A0ABS8SAQ6</accession>
<dbReference type="EC" id="2.7.11.1" evidence="1"/>
<evidence type="ECO:0000256" key="9">
    <source>
        <dbReference type="SAM" id="Phobius"/>
    </source>
</evidence>
<comment type="caution">
    <text evidence="10">The sequence shown here is derived from an EMBL/GenBank/DDBJ whole genome shotgun (WGS) entry which is preliminary data.</text>
</comment>
<evidence type="ECO:0000256" key="6">
    <source>
        <dbReference type="ARBA" id="ARBA00022840"/>
    </source>
</evidence>
<comment type="catalytic activity">
    <reaction evidence="8">
        <text>L-seryl-[protein] + ATP = O-phospho-L-seryl-[protein] + ADP + H(+)</text>
        <dbReference type="Rhea" id="RHEA:17989"/>
        <dbReference type="Rhea" id="RHEA-COMP:9863"/>
        <dbReference type="Rhea" id="RHEA-COMP:11604"/>
        <dbReference type="ChEBI" id="CHEBI:15378"/>
        <dbReference type="ChEBI" id="CHEBI:29999"/>
        <dbReference type="ChEBI" id="CHEBI:30616"/>
        <dbReference type="ChEBI" id="CHEBI:83421"/>
        <dbReference type="ChEBI" id="CHEBI:456216"/>
        <dbReference type="EC" id="2.7.11.1"/>
    </reaction>
</comment>
<evidence type="ECO:0000256" key="1">
    <source>
        <dbReference type="ARBA" id="ARBA00012513"/>
    </source>
</evidence>
<dbReference type="PANTHER" id="PTHR48005:SF16">
    <property type="entry name" value="MDIS1-INTERACTING RECEPTOR LIKE KINASE 2-LIKE ISOFORM X1"/>
    <property type="match status" value="1"/>
</dbReference>
<evidence type="ECO:0000256" key="4">
    <source>
        <dbReference type="ARBA" id="ARBA00022741"/>
    </source>
</evidence>
<dbReference type="InterPro" id="IPR001611">
    <property type="entry name" value="Leu-rich_rpt"/>
</dbReference>
<evidence type="ECO:0000313" key="11">
    <source>
        <dbReference type="Proteomes" id="UP000823775"/>
    </source>
</evidence>